<name>A0ABP7LD36_9SPHN</name>
<evidence type="ECO:0000313" key="2">
    <source>
        <dbReference type="EMBL" id="GAA3898688.1"/>
    </source>
</evidence>
<evidence type="ECO:0000259" key="1">
    <source>
        <dbReference type="Pfam" id="PF09995"/>
    </source>
</evidence>
<dbReference type="PANTHER" id="PTHR36151:SF3">
    <property type="entry name" value="ER-BOUND OXYGENASE MPAB_MPAB'_RUBBER OXYGENASE CATALYTIC DOMAIN-CONTAINING PROTEIN"/>
    <property type="match status" value="1"/>
</dbReference>
<feature type="domain" description="ER-bound oxygenase mpaB/mpaB'/Rubber oxygenase catalytic" evidence="1">
    <location>
        <begin position="42"/>
        <end position="254"/>
    </location>
</feature>
<dbReference type="InterPro" id="IPR018713">
    <property type="entry name" value="MPAB/Lcp_cat_dom"/>
</dbReference>
<dbReference type="EMBL" id="BAABBM010000001">
    <property type="protein sequence ID" value="GAA3898688.1"/>
    <property type="molecule type" value="Genomic_DNA"/>
</dbReference>
<gene>
    <name evidence="2" type="ORF">GCM10022276_17020</name>
</gene>
<keyword evidence="3" id="KW-1185">Reference proteome</keyword>
<dbReference type="RefSeq" id="WP_344699250.1">
    <property type="nucleotide sequence ID" value="NZ_BAABBM010000001.1"/>
</dbReference>
<proteinExistence type="predicted"/>
<accession>A0ABP7LD36</accession>
<sequence>MLSPVRRALVRQVRATFNDKSKGEKPIPSSDQALFKRGSVIWRVHGDVTSMMVGGIAALLTQMLHPKALAGVWDHSDVAEDQLGRLRRTARFIAVTTYGHRDDAMRVIEKVKSIHERVNGTLPDGTPYRATDPWLLAWVHLAGAINFLDAWRRYGEPGMSVSDQDRYFAESGEVARLLDADPVPQTRDQADRLIAEFRAELRVDERARAYRDFVLKASTRSVAEAPVQALLMRASVDLMPPFARQMHGLSRPIVPPIVRGATFGMAQTLRWAFAGENYRRAD</sequence>
<reference evidence="3" key="1">
    <citation type="journal article" date="2019" name="Int. J. Syst. Evol. Microbiol.">
        <title>The Global Catalogue of Microorganisms (GCM) 10K type strain sequencing project: providing services to taxonomists for standard genome sequencing and annotation.</title>
        <authorList>
            <consortium name="The Broad Institute Genomics Platform"/>
            <consortium name="The Broad Institute Genome Sequencing Center for Infectious Disease"/>
            <person name="Wu L."/>
            <person name="Ma J."/>
        </authorList>
    </citation>
    <scope>NUCLEOTIDE SEQUENCE [LARGE SCALE GENOMIC DNA]</scope>
    <source>
        <strain evidence="3">JCM 17543</strain>
    </source>
</reference>
<protein>
    <submittedName>
        <fullName evidence="2">Oxygenase MpaB family protein</fullName>
    </submittedName>
</protein>
<dbReference type="PANTHER" id="PTHR36151">
    <property type="entry name" value="BLR2777 PROTEIN"/>
    <property type="match status" value="1"/>
</dbReference>
<organism evidence="2 3">
    <name type="scientific">Sphingomonas limnosediminicola</name>
    <dbReference type="NCBI Taxonomy" id="940133"/>
    <lineage>
        <taxon>Bacteria</taxon>
        <taxon>Pseudomonadati</taxon>
        <taxon>Pseudomonadota</taxon>
        <taxon>Alphaproteobacteria</taxon>
        <taxon>Sphingomonadales</taxon>
        <taxon>Sphingomonadaceae</taxon>
        <taxon>Sphingomonas</taxon>
    </lineage>
</organism>
<evidence type="ECO:0000313" key="3">
    <source>
        <dbReference type="Proteomes" id="UP001500827"/>
    </source>
</evidence>
<dbReference type="Pfam" id="PF09995">
    <property type="entry name" value="MPAB_Lcp_cat"/>
    <property type="match status" value="1"/>
</dbReference>
<comment type="caution">
    <text evidence="2">The sequence shown here is derived from an EMBL/GenBank/DDBJ whole genome shotgun (WGS) entry which is preliminary data.</text>
</comment>
<dbReference type="Proteomes" id="UP001500827">
    <property type="component" value="Unassembled WGS sequence"/>
</dbReference>